<feature type="transmembrane region" description="Helical" evidence="8">
    <location>
        <begin position="334"/>
        <end position="355"/>
    </location>
</feature>
<dbReference type="InterPro" id="IPR026030">
    <property type="entry name" value="Pur-cyt_permease_Fcy2/21/22"/>
</dbReference>
<feature type="transmembrane region" description="Helical" evidence="8">
    <location>
        <begin position="367"/>
        <end position="388"/>
    </location>
</feature>
<dbReference type="EMBL" id="LT635757">
    <property type="protein sequence ID" value="SGZ49985.1"/>
    <property type="molecule type" value="Genomic_DNA"/>
</dbReference>
<protein>
    <submittedName>
        <fullName evidence="9">CIC11C00000001369</fullName>
    </submittedName>
</protein>
<feature type="transmembrane region" description="Helical" evidence="8">
    <location>
        <begin position="311"/>
        <end position="328"/>
    </location>
</feature>
<evidence type="ECO:0000256" key="6">
    <source>
        <dbReference type="ARBA" id="ARBA00023136"/>
    </source>
</evidence>
<name>A0A1L0BEX5_9ASCO</name>
<dbReference type="Pfam" id="PF02133">
    <property type="entry name" value="Transp_cyt_pur"/>
    <property type="match status" value="1"/>
</dbReference>
<comment type="subcellular location">
    <subcellularLocation>
        <location evidence="1">Membrane</location>
        <topology evidence="1">Multi-pass membrane protein</topology>
    </subcellularLocation>
</comment>
<evidence type="ECO:0000256" key="5">
    <source>
        <dbReference type="ARBA" id="ARBA00022989"/>
    </source>
</evidence>
<dbReference type="PANTHER" id="PTHR31806">
    <property type="entry name" value="PURINE-CYTOSINE PERMEASE FCY2-RELATED"/>
    <property type="match status" value="1"/>
</dbReference>
<accession>A0A1L0BEX5</accession>
<evidence type="ECO:0000256" key="7">
    <source>
        <dbReference type="PIRNR" id="PIRNR002744"/>
    </source>
</evidence>
<dbReference type="Gene3D" id="1.10.4160.10">
    <property type="entry name" value="Hydantoin permease"/>
    <property type="match status" value="1"/>
</dbReference>
<dbReference type="PANTHER" id="PTHR31806:SF17">
    <property type="entry name" value="VITAMIN B6 TRANSPORTER TPN1"/>
    <property type="match status" value="1"/>
</dbReference>
<keyword evidence="5 8" id="KW-1133">Transmembrane helix</keyword>
<evidence type="ECO:0000256" key="8">
    <source>
        <dbReference type="SAM" id="Phobius"/>
    </source>
</evidence>
<dbReference type="Proteomes" id="UP000182334">
    <property type="component" value="Chromosome II"/>
</dbReference>
<feature type="transmembrane region" description="Helical" evidence="8">
    <location>
        <begin position="195"/>
        <end position="214"/>
    </location>
</feature>
<feature type="transmembrane region" description="Helical" evidence="8">
    <location>
        <begin position="169"/>
        <end position="189"/>
    </location>
</feature>
<feature type="transmembrane region" description="Helical" evidence="8">
    <location>
        <begin position="494"/>
        <end position="513"/>
    </location>
</feature>
<dbReference type="GO" id="GO:0000329">
    <property type="term" value="C:fungal-type vacuole membrane"/>
    <property type="evidence" value="ECO:0007669"/>
    <property type="project" value="TreeGrafter"/>
</dbReference>
<evidence type="ECO:0000256" key="4">
    <source>
        <dbReference type="ARBA" id="ARBA00022692"/>
    </source>
</evidence>
<feature type="transmembrane region" description="Helical" evidence="8">
    <location>
        <begin position="136"/>
        <end position="157"/>
    </location>
</feature>
<dbReference type="InterPro" id="IPR001248">
    <property type="entry name" value="Pur-cyt_permease"/>
</dbReference>
<reference evidence="9 10" key="1">
    <citation type="submission" date="2016-10" db="EMBL/GenBank/DDBJ databases">
        <authorList>
            <person name="de Groot N.N."/>
        </authorList>
    </citation>
    <scope>NUCLEOTIDE SEQUENCE [LARGE SCALE GENOMIC DNA]</scope>
    <source>
        <strain evidence="9 10">CBS 141442</strain>
    </source>
</reference>
<dbReference type="PIRSF" id="PIRSF002744">
    <property type="entry name" value="Pur-cyt_permease"/>
    <property type="match status" value="1"/>
</dbReference>
<gene>
    <name evidence="9" type="ORF">SAMEA4029010_CIC11G00000001369</name>
</gene>
<dbReference type="AlphaFoldDB" id="A0A1L0BEX5"/>
<dbReference type="GO" id="GO:0022857">
    <property type="term" value="F:transmembrane transporter activity"/>
    <property type="evidence" value="ECO:0007669"/>
    <property type="project" value="InterPro"/>
</dbReference>
<sequence length="520" mass="57221">MAQSVEKIDLVATEETSVPTQFSTPRYIAWMYNLDSFGVEDRGIERVLPSDRLDGTWSQYITVLGLWFAGCGGLTTMSSFFLPTLLFGLNMKQALVSGLIGMNIGCFVPAYCLTMGPKSGCRQMVTARFIFGQWGVKFVAIICILGGIGWSVVNCVVGGQILSAISNVGLEVGIIVISLGSLVIGVFGIRVLLKFQTAVAIPTNVAILLLYIVVCKKTKYISEANELVKELQHSSQTTTGLWLSFFTLAYSVTATWGSCASDYYILFPDTTPDHKVFLLTYLGIAIPSNFAAVVGLLAGTISYAYTPWNEAYNTYGIGGVIAAAFQSWGKLGKFVVVVLFLSLMCNTIINTYSAAFEFQLIDRKMVYVPRWIWATFISVAYLVISLAGKEHLSTIISNVLALLGYWISMYITILLEENIFFRRRSTAALHYKEFEDSDATLYNWSQWDQPKKITLGLASSASFAIGVVGAVMGMNQVYYIGPISKLIGDYGGDVGMWLCMGFSGVTYPVFRMLELKKFGR</sequence>
<keyword evidence="10" id="KW-1185">Reference proteome</keyword>
<dbReference type="OrthoDB" id="5428495at2759"/>
<feature type="transmembrane region" description="Helical" evidence="8">
    <location>
        <begin position="394"/>
        <end position="415"/>
    </location>
</feature>
<keyword evidence="4 8" id="KW-0812">Transmembrane</keyword>
<organism evidence="9 10">
    <name type="scientific">Sungouiella intermedia</name>
    <dbReference type="NCBI Taxonomy" id="45354"/>
    <lineage>
        <taxon>Eukaryota</taxon>
        <taxon>Fungi</taxon>
        <taxon>Dikarya</taxon>
        <taxon>Ascomycota</taxon>
        <taxon>Saccharomycotina</taxon>
        <taxon>Pichiomycetes</taxon>
        <taxon>Metschnikowiaceae</taxon>
        <taxon>Sungouiella</taxon>
    </lineage>
</organism>
<keyword evidence="3 7" id="KW-0813">Transport</keyword>
<feature type="transmembrane region" description="Helical" evidence="8">
    <location>
        <begin position="453"/>
        <end position="474"/>
    </location>
</feature>
<evidence type="ECO:0000256" key="3">
    <source>
        <dbReference type="ARBA" id="ARBA00022448"/>
    </source>
</evidence>
<evidence type="ECO:0000256" key="1">
    <source>
        <dbReference type="ARBA" id="ARBA00004141"/>
    </source>
</evidence>
<feature type="transmembrane region" description="Helical" evidence="8">
    <location>
        <begin position="241"/>
        <end position="266"/>
    </location>
</feature>
<evidence type="ECO:0000256" key="2">
    <source>
        <dbReference type="ARBA" id="ARBA00008974"/>
    </source>
</evidence>
<proteinExistence type="inferred from homology"/>
<evidence type="ECO:0000313" key="9">
    <source>
        <dbReference type="EMBL" id="SGZ49985.1"/>
    </source>
</evidence>
<feature type="transmembrane region" description="Helical" evidence="8">
    <location>
        <begin position="94"/>
        <end position="116"/>
    </location>
</feature>
<feature type="transmembrane region" description="Helical" evidence="8">
    <location>
        <begin position="57"/>
        <end position="82"/>
    </location>
</feature>
<dbReference type="STRING" id="45354.A0A1L0BEX5"/>
<comment type="similarity">
    <text evidence="2 7">Belongs to the purine-cytosine permease (2.A.39) family.</text>
</comment>
<evidence type="ECO:0000313" key="10">
    <source>
        <dbReference type="Proteomes" id="UP000182334"/>
    </source>
</evidence>
<keyword evidence="6 7" id="KW-0472">Membrane</keyword>
<dbReference type="GO" id="GO:0005886">
    <property type="term" value="C:plasma membrane"/>
    <property type="evidence" value="ECO:0007669"/>
    <property type="project" value="TreeGrafter"/>
</dbReference>
<feature type="transmembrane region" description="Helical" evidence="8">
    <location>
        <begin position="278"/>
        <end position="299"/>
    </location>
</feature>